<protein>
    <submittedName>
        <fullName evidence="1">35831_t:CDS:1</fullName>
    </submittedName>
</protein>
<evidence type="ECO:0000313" key="2">
    <source>
        <dbReference type="Proteomes" id="UP000789920"/>
    </source>
</evidence>
<name>A0ACA9SRG1_9GLOM</name>
<feature type="non-terminal residue" evidence="1">
    <location>
        <position position="1"/>
    </location>
</feature>
<dbReference type="EMBL" id="CAJVQC010154163">
    <property type="protein sequence ID" value="CAG8847072.1"/>
    <property type="molecule type" value="Genomic_DNA"/>
</dbReference>
<gene>
    <name evidence="1" type="ORF">RPERSI_LOCUS34458</name>
</gene>
<comment type="caution">
    <text evidence="1">The sequence shown here is derived from an EMBL/GenBank/DDBJ whole genome shotgun (WGS) entry which is preliminary data.</text>
</comment>
<organism evidence="1 2">
    <name type="scientific">Racocetra persica</name>
    <dbReference type="NCBI Taxonomy" id="160502"/>
    <lineage>
        <taxon>Eukaryota</taxon>
        <taxon>Fungi</taxon>
        <taxon>Fungi incertae sedis</taxon>
        <taxon>Mucoromycota</taxon>
        <taxon>Glomeromycotina</taxon>
        <taxon>Glomeromycetes</taxon>
        <taxon>Diversisporales</taxon>
        <taxon>Gigasporaceae</taxon>
        <taxon>Racocetra</taxon>
    </lineage>
</organism>
<reference evidence="1" key="1">
    <citation type="submission" date="2021-06" db="EMBL/GenBank/DDBJ databases">
        <authorList>
            <person name="Kallberg Y."/>
            <person name="Tangrot J."/>
            <person name="Rosling A."/>
        </authorList>
    </citation>
    <scope>NUCLEOTIDE SEQUENCE</scope>
    <source>
        <strain evidence="1">MA461A</strain>
    </source>
</reference>
<evidence type="ECO:0000313" key="1">
    <source>
        <dbReference type="EMBL" id="CAG8847072.1"/>
    </source>
</evidence>
<accession>A0ACA9SRG1</accession>
<sequence length="67" mass="8153">RKIKELNYKTGRKEVVVNYNLTTYFETKKQKLNYRTGRKEVVVKCKLTTYPKPNDERTELQDRKKRS</sequence>
<dbReference type="Proteomes" id="UP000789920">
    <property type="component" value="Unassembled WGS sequence"/>
</dbReference>
<feature type="non-terminal residue" evidence="1">
    <location>
        <position position="67"/>
    </location>
</feature>
<proteinExistence type="predicted"/>
<keyword evidence="2" id="KW-1185">Reference proteome</keyword>